<evidence type="ECO:0000256" key="2">
    <source>
        <dbReference type="ARBA" id="ARBA00022723"/>
    </source>
</evidence>
<comment type="subcellular location">
    <subcellularLocation>
        <location evidence="1">Nucleus</location>
    </subcellularLocation>
</comment>
<dbReference type="InParanoid" id="A0A3N4L5X9"/>
<dbReference type="PANTHER" id="PTHR13278">
    <property type="entry name" value="ZINC FINGER PROTEIN 830"/>
    <property type="match status" value="1"/>
</dbReference>
<dbReference type="InterPro" id="IPR040050">
    <property type="entry name" value="ZNF830-like"/>
</dbReference>
<keyword evidence="3" id="KW-0863">Zinc-finger</keyword>
<evidence type="ECO:0000313" key="8">
    <source>
        <dbReference type="Proteomes" id="UP000277580"/>
    </source>
</evidence>
<evidence type="ECO:0000256" key="4">
    <source>
        <dbReference type="ARBA" id="ARBA00022833"/>
    </source>
</evidence>
<dbReference type="GO" id="GO:0044773">
    <property type="term" value="P:mitotic DNA damage checkpoint signaling"/>
    <property type="evidence" value="ECO:0007669"/>
    <property type="project" value="TreeGrafter"/>
</dbReference>
<feature type="region of interest" description="Disordered" evidence="6">
    <location>
        <begin position="216"/>
        <end position="254"/>
    </location>
</feature>
<organism evidence="7 8">
    <name type="scientific">Morchella conica CCBAS932</name>
    <dbReference type="NCBI Taxonomy" id="1392247"/>
    <lineage>
        <taxon>Eukaryota</taxon>
        <taxon>Fungi</taxon>
        <taxon>Dikarya</taxon>
        <taxon>Ascomycota</taxon>
        <taxon>Pezizomycotina</taxon>
        <taxon>Pezizomycetes</taxon>
        <taxon>Pezizales</taxon>
        <taxon>Morchellaceae</taxon>
        <taxon>Morchella</taxon>
    </lineage>
</organism>
<reference evidence="7 8" key="1">
    <citation type="journal article" date="2018" name="Nat. Ecol. Evol.">
        <title>Pezizomycetes genomes reveal the molecular basis of ectomycorrhizal truffle lifestyle.</title>
        <authorList>
            <person name="Murat C."/>
            <person name="Payen T."/>
            <person name="Noel B."/>
            <person name="Kuo A."/>
            <person name="Morin E."/>
            <person name="Chen J."/>
            <person name="Kohler A."/>
            <person name="Krizsan K."/>
            <person name="Balestrini R."/>
            <person name="Da Silva C."/>
            <person name="Montanini B."/>
            <person name="Hainaut M."/>
            <person name="Levati E."/>
            <person name="Barry K.W."/>
            <person name="Belfiori B."/>
            <person name="Cichocki N."/>
            <person name="Clum A."/>
            <person name="Dockter R.B."/>
            <person name="Fauchery L."/>
            <person name="Guy J."/>
            <person name="Iotti M."/>
            <person name="Le Tacon F."/>
            <person name="Lindquist E.A."/>
            <person name="Lipzen A."/>
            <person name="Malagnac F."/>
            <person name="Mello A."/>
            <person name="Molinier V."/>
            <person name="Miyauchi S."/>
            <person name="Poulain J."/>
            <person name="Riccioni C."/>
            <person name="Rubini A."/>
            <person name="Sitrit Y."/>
            <person name="Splivallo R."/>
            <person name="Traeger S."/>
            <person name="Wang M."/>
            <person name="Zifcakova L."/>
            <person name="Wipf D."/>
            <person name="Zambonelli A."/>
            <person name="Paolocci F."/>
            <person name="Nowrousian M."/>
            <person name="Ottonello S."/>
            <person name="Baldrian P."/>
            <person name="Spatafora J.W."/>
            <person name="Henrissat B."/>
            <person name="Nagy L.G."/>
            <person name="Aury J.M."/>
            <person name="Wincker P."/>
            <person name="Grigoriev I.V."/>
            <person name="Bonfante P."/>
            <person name="Martin F.M."/>
        </authorList>
    </citation>
    <scope>NUCLEOTIDE SEQUENCE [LARGE SCALE GENOMIC DNA]</scope>
    <source>
        <strain evidence="7 8">CCBAS932</strain>
    </source>
</reference>
<sequence>MADVRKLLQAERRLRETAKSKPDRPVPGNSRAPAKRSLTELDEAVAEATKRPRTTKPSNTAFYDADGTEAVKTVRGDNTSPQNQRETAVVERDDASMAGASDTKVNSSTLPSGFFGAGSAVPSNAQVEVDEDEWAAFQADVVEPVAPVTSSVMVIEAAPTTSNPAAAAPDEQDVVDDYARGEEEDAKQKLLDEFEEMEGLEQRVLRLKERREALKNKTPVGMELAVDQDDPSAEEDEDDDEDDDDDDFFRVRGS</sequence>
<evidence type="ECO:0000256" key="5">
    <source>
        <dbReference type="ARBA" id="ARBA00023242"/>
    </source>
</evidence>
<protein>
    <submittedName>
        <fullName evidence="7">Uncharacterized protein</fullName>
    </submittedName>
</protein>
<dbReference type="PANTHER" id="PTHR13278:SF0">
    <property type="entry name" value="ZINC FINGER PROTEIN 830"/>
    <property type="match status" value="1"/>
</dbReference>
<evidence type="ECO:0000256" key="1">
    <source>
        <dbReference type="ARBA" id="ARBA00004123"/>
    </source>
</evidence>
<gene>
    <name evidence="7" type="ORF">P167DRAFT_531814</name>
</gene>
<dbReference type="GO" id="GO:0005681">
    <property type="term" value="C:spliceosomal complex"/>
    <property type="evidence" value="ECO:0007669"/>
    <property type="project" value="InterPro"/>
</dbReference>
<evidence type="ECO:0000256" key="3">
    <source>
        <dbReference type="ARBA" id="ARBA00022771"/>
    </source>
</evidence>
<dbReference type="STRING" id="1392247.A0A3N4L5X9"/>
<keyword evidence="5" id="KW-0539">Nucleus</keyword>
<proteinExistence type="predicted"/>
<dbReference type="Proteomes" id="UP000277580">
    <property type="component" value="Unassembled WGS sequence"/>
</dbReference>
<keyword evidence="8" id="KW-1185">Reference proteome</keyword>
<dbReference type="AlphaFoldDB" id="A0A3N4L5X9"/>
<dbReference type="GO" id="GO:0033260">
    <property type="term" value="P:nuclear DNA replication"/>
    <property type="evidence" value="ECO:0007669"/>
    <property type="project" value="TreeGrafter"/>
</dbReference>
<accession>A0A3N4L5X9</accession>
<feature type="compositionally biased region" description="Polar residues" evidence="6">
    <location>
        <begin position="76"/>
        <end position="86"/>
    </location>
</feature>
<dbReference type="GO" id="GO:0033314">
    <property type="term" value="P:mitotic DNA replication checkpoint signaling"/>
    <property type="evidence" value="ECO:0007669"/>
    <property type="project" value="TreeGrafter"/>
</dbReference>
<dbReference type="GO" id="GO:0003676">
    <property type="term" value="F:nucleic acid binding"/>
    <property type="evidence" value="ECO:0007669"/>
    <property type="project" value="InterPro"/>
</dbReference>
<feature type="compositionally biased region" description="Acidic residues" evidence="6">
    <location>
        <begin position="226"/>
        <end position="247"/>
    </location>
</feature>
<dbReference type="GO" id="GO:0008270">
    <property type="term" value="F:zinc ion binding"/>
    <property type="evidence" value="ECO:0007669"/>
    <property type="project" value="UniProtKB-KW"/>
</dbReference>
<keyword evidence="2" id="KW-0479">Metal-binding</keyword>
<feature type="compositionally biased region" description="Basic and acidic residues" evidence="6">
    <location>
        <begin position="13"/>
        <end position="24"/>
    </location>
</feature>
<dbReference type="EMBL" id="ML119107">
    <property type="protein sequence ID" value="RPB16869.1"/>
    <property type="molecule type" value="Genomic_DNA"/>
</dbReference>
<feature type="region of interest" description="Disordered" evidence="6">
    <location>
        <begin position="13"/>
        <end position="109"/>
    </location>
</feature>
<dbReference type="OrthoDB" id="77607at2759"/>
<name>A0A3N4L5X9_9PEZI</name>
<evidence type="ECO:0000313" key="7">
    <source>
        <dbReference type="EMBL" id="RPB16869.1"/>
    </source>
</evidence>
<evidence type="ECO:0000256" key="6">
    <source>
        <dbReference type="SAM" id="MobiDB-lite"/>
    </source>
</evidence>
<keyword evidence="4" id="KW-0862">Zinc</keyword>